<accession>A0A7K0CLN6</accession>
<feature type="transmembrane region" description="Helical" evidence="2">
    <location>
        <begin position="140"/>
        <end position="157"/>
    </location>
</feature>
<evidence type="ECO:0000256" key="1">
    <source>
        <dbReference type="SAM" id="MobiDB-lite"/>
    </source>
</evidence>
<feature type="transmembrane region" description="Helical" evidence="2">
    <location>
        <begin position="91"/>
        <end position="109"/>
    </location>
</feature>
<keyword evidence="2" id="KW-0472">Membrane</keyword>
<evidence type="ECO:0000256" key="2">
    <source>
        <dbReference type="SAM" id="Phobius"/>
    </source>
</evidence>
<gene>
    <name evidence="4" type="ORF">SRB5_45630</name>
</gene>
<feature type="domain" description="DUF7144" evidence="3">
    <location>
        <begin position="48"/>
        <end position="160"/>
    </location>
</feature>
<keyword evidence="2" id="KW-0812">Transmembrane</keyword>
<evidence type="ECO:0000313" key="4">
    <source>
        <dbReference type="EMBL" id="MQY14397.1"/>
    </source>
</evidence>
<feature type="transmembrane region" description="Helical" evidence="2">
    <location>
        <begin position="116"/>
        <end position="134"/>
    </location>
</feature>
<comment type="caution">
    <text evidence="4">The sequence shown here is derived from an EMBL/GenBank/DDBJ whole genome shotgun (WGS) entry which is preliminary data.</text>
</comment>
<dbReference type="Pfam" id="PF23636">
    <property type="entry name" value="DUF7144"/>
    <property type="match status" value="1"/>
</dbReference>
<evidence type="ECO:0000259" key="3">
    <source>
        <dbReference type="Pfam" id="PF23636"/>
    </source>
</evidence>
<feature type="compositionally biased region" description="Basic and acidic residues" evidence="1">
    <location>
        <begin position="13"/>
        <end position="26"/>
    </location>
</feature>
<feature type="region of interest" description="Disordered" evidence="1">
    <location>
        <begin position="1"/>
        <end position="26"/>
    </location>
</feature>
<proteinExistence type="predicted"/>
<evidence type="ECO:0000313" key="5">
    <source>
        <dbReference type="Proteomes" id="UP000466345"/>
    </source>
</evidence>
<reference evidence="4 5" key="1">
    <citation type="submission" date="2019-10" db="EMBL/GenBank/DDBJ databases">
        <title>Streptomyces smaragdinus sp. nov. and Streptomyces fabii sp. nov., isolated from the gut of fungus growing-termite Macrotermes natalensis.</title>
        <authorList>
            <person name="Schwitalla J."/>
            <person name="Benndorf R."/>
            <person name="Martin K."/>
            <person name="De Beer W."/>
            <person name="Kaster A.-K."/>
            <person name="Vollmers J."/>
            <person name="Poulsen M."/>
            <person name="Beemelmanns C."/>
        </authorList>
    </citation>
    <scope>NUCLEOTIDE SEQUENCE [LARGE SCALE GENOMIC DNA]</scope>
    <source>
        <strain evidence="4 5">RB5</strain>
    </source>
</reference>
<dbReference type="RefSeq" id="WP_228390336.1">
    <property type="nucleotide sequence ID" value="NZ_WEGJ01000020.1"/>
</dbReference>
<keyword evidence="5" id="KW-1185">Reference proteome</keyword>
<dbReference type="AlphaFoldDB" id="A0A7K0CLN6"/>
<feature type="transmembrane region" description="Helical" evidence="2">
    <location>
        <begin position="48"/>
        <end position="71"/>
    </location>
</feature>
<dbReference type="Proteomes" id="UP000466345">
    <property type="component" value="Unassembled WGS sequence"/>
</dbReference>
<organism evidence="4 5">
    <name type="scientific">Streptomyces smaragdinus</name>
    <dbReference type="NCBI Taxonomy" id="2585196"/>
    <lineage>
        <taxon>Bacteria</taxon>
        <taxon>Bacillati</taxon>
        <taxon>Actinomycetota</taxon>
        <taxon>Actinomycetes</taxon>
        <taxon>Kitasatosporales</taxon>
        <taxon>Streptomycetaceae</taxon>
        <taxon>Streptomyces</taxon>
    </lineage>
</organism>
<sequence length="165" mass="17689">MTTSTGTPGYHAGRHDAEGRRTDTAYRTEAGYGTAPEERGADWARGGVGFAGVLMIVYGVIAILQGIAGIARNNVYVPIGNYVYEFTTTTWGWIHLVLGVFTALVGYGVMKGMTWARVSGIALASLVVIANFLWLPYQPLFALATIAIGVFIIWALARDGSHSSM</sequence>
<dbReference type="InterPro" id="IPR055568">
    <property type="entry name" value="DUF7144"/>
</dbReference>
<name>A0A7K0CLN6_9ACTN</name>
<protein>
    <recommendedName>
        <fullName evidence="3">DUF7144 domain-containing protein</fullName>
    </recommendedName>
</protein>
<dbReference type="EMBL" id="WEGJ01000020">
    <property type="protein sequence ID" value="MQY14397.1"/>
    <property type="molecule type" value="Genomic_DNA"/>
</dbReference>
<keyword evidence="2" id="KW-1133">Transmembrane helix</keyword>